<proteinExistence type="predicted"/>
<sequence>MGRDTIQLETAVSTISLEYLLEFTSEYDISEDLHPELPGPEERIVDFPEGKVGVYTKFFEFANFRLPISQFLFDILGHYQIHLSQLSVIGAAKVSHFKINCRVLHIIPSLNLFRVFYIPSYNAGWMSFSKRPGKNTLQCYTKPLDSLKNWNNRFFWVDERVFPIVVDWRINAPKDEMPVKGSYSAEDVAVLNTRRTPIQKQPEALLCIVGLSQRYFLGDDVYPTFLNDDGQGGAPNPIKVKTGTRPRAAHEVPLLTATANRVIVMEDATAASGSSGTPSTVKKSPLDFANEDSPQRITEGDGTTEPRLEKEVAAMGPPMNKRRRKRDNPEAEANAPPKVLRKDHALIYPEQGTRGGKSLAAMGLGAGSTFTSAAQETPTDVSDPEPLSYAKPHPYSQQDIAQSSRVPATETPAGGVATTEVPGLFSAESQRDLQACQDMVDHTVPPRYFSKLRHLPNTEFLAQYNINLERQVALGSQLRLRFEQEVRLLKKARSQVARRNERIRVREEDIKRLGEEVESLKVVETEVHGFRYRRGKNKGHFEEFKKYEDDKVEKRCAKMDARLDVLSIDFDEELYPYMLTAIAGRRWVIGHGLRLAVMKCTESIELRRALANVVSAGIANGMSEGLEYGVKQGESKLDLAIIEAYDPEADNKYIAALHALKDLKYPLIDQLEKLKDAPLDLIMTSLHLESDTGEDAPQWILPTVSPQGLAILLADAATQTDISEDEASPRLLRSKSLPPMYNLNWP</sequence>
<organism evidence="3 4">
    <name type="scientific">Tanacetum coccineum</name>
    <dbReference type="NCBI Taxonomy" id="301880"/>
    <lineage>
        <taxon>Eukaryota</taxon>
        <taxon>Viridiplantae</taxon>
        <taxon>Streptophyta</taxon>
        <taxon>Embryophyta</taxon>
        <taxon>Tracheophyta</taxon>
        <taxon>Spermatophyta</taxon>
        <taxon>Magnoliopsida</taxon>
        <taxon>eudicotyledons</taxon>
        <taxon>Gunneridae</taxon>
        <taxon>Pentapetalae</taxon>
        <taxon>asterids</taxon>
        <taxon>campanulids</taxon>
        <taxon>Asterales</taxon>
        <taxon>Asteraceae</taxon>
        <taxon>Asteroideae</taxon>
        <taxon>Anthemideae</taxon>
        <taxon>Anthemidinae</taxon>
        <taxon>Tanacetum</taxon>
    </lineage>
</organism>
<dbReference type="PANTHER" id="PTHR31099">
    <property type="entry name" value="OS06G0165300 PROTEIN"/>
    <property type="match status" value="1"/>
</dbReference>
<feature type="compositionally biased region" description="Low complexity" evidence="1">
    <location>
        <begin position="269"/>
        <end position="280"/>
    </location>
</feature>
<name>A0ABQ5GYF6_9ASTR</name>
<evidence type="ECO:0000313" key="3">
    <source>
        <dbReference type="EMBL" id="GJT80544.1"/>
    </source>
</evidence>
<reference evidence="3" key="2">
    <citation type="submission" date="2022-01" db="EMBL/GenBank/DDBJ databases">
        <authorList>
            <person name="Yamashiro T."/>
            <person name="Shiraishi A."/>
            <person name="Satake H."/>
            <person name="Nakayama K."/>
        </authorList>
    </citation>
    <scope>NUCLEOTIDE SEQUENCE</scope>
</reference>
<feature type="region of interest" description="Disordered" evidence="1">
    <location>
        <begin position="372"/>
        <end position="402"/>
    </location>
</feature>
<feature type="domain" description="Transposase (putative) gypsy type" evidence="2">
    <location>
        <begin position="57"/>
        <end position="117"/>
    </location>
</feature>
<keyword evidence="4" id="KW-1185">Reference proteome</keyword>
<gene>
    <name evidence="3" type="ORF">Tco_1054886</name>
</gene>
<dbReference type="Proteomes" id="UP001151760">
    <property type="component" value="Unassembled WGS sequence"/>
</dbReference>
<dbReference type="InterPro" id="IPR007321">
    <property type="entry name" value="Transposase_28"/>
</dbReference>
<evidence type="ECO:0000259" key="2">
    <source>
        <dbReference type="Pfam" id="PF04195"/>
    </source>
</evidence>
<evidence type="ECO:0000313" key="4">
    <source>
        <dbReference type="Proteomes" id="UP001151760"/>
    </source>
</evidence>
<evidence type="ECO:0000256" key="1">
    <source>
        <dbReference type="SAM" id="MobiDB-lite"/>
    </source>
</evidence>
<dbReference type="EMBL" id="BQNB010019002">
    <property type="protein sequence ID" value="GJT80544.1"/>
    <property type="molecule type" value="Genomic_DNA"/>
</dbReference>
<reference evidence="3" key="1">
    <citation type="journal article" date="2022" name="Int. J. Mol. Sci.">
        <title>Draft Genome of Tanacetum Coccineum: Genomic Comparison of Closely Related Tanacetum-Family Plants.</title>
        <authorList>
            <person name="Yamashiro T."/>
            <person name="Shiraishi A."/>
            <person name="Nakayama K."/>
            <person name="Satake H."/>
        </authorList>
    </citation>
    <scope>NUCLEOTIDE SEQUENCE</scope>
</reference>
<feature type="region of interest" description="Disordered" evidence="1">
    <location>
        <begin position="269"/>
        <end position="344"/>
    </location>
</feature>
<dbReference type="PANTHER" id="PTHR31099:SF41">
    <property type="entry name" value="TRANSPOSASE (PUTATIVE), GYPSY TYPE-RELATED"/>
    <property type="match status" value="1"/>
</dbReference>
<accession>A0ABQ5GYF6</accession>
<dbReference type="Pfam" id="PF04195">
    <property type="entry name" value="Transposase_28"/>
    <property type="match status" value="1"/>
</dbReference>
<comment type="caution">
    <text evidence="3">The sequence shown here is derived from an EMBL/GenBank/DDBJ whole genome shotgun (WGS) entry which is preliminary data.</text>
</comment>
<protein>
    <recommendedName>
        <fullName evidence="2">Transposase (putative) gypsy type domain-containing protein</fullName>
    </recommendedName>
</protein>